<dbReference type="InterPro" id="IPR016024">
    <property type="entry name" value="ARM-type_fold"/>
</dbReference>
<reference evidence="1" key="2">
    <citation type="journal article" date="2024" name="Plant">
        <title>Genomic evolution and insights into agronomic trait innovations of Sesamum species.</title>
        <authorList>
            <person name="Miao H."/>
            <person name="Wang L."/>
            <person name="Qu L."/>
            <person name="Liu H."/>
            <person name="Sun Y."/>
            <person name="Le M."/>
            <person name="Wang Q."/>
            <person name="Wei S."/>
            <person name="Zheng Y."/>
            <person name="Lin W."/>
            <person name="Duan Y."/>
            <person name="Cao H."/>
            <person name="Xiong S."/>
            <person name="Wang X."/>
            <person name="Wei L."/>
            <person name="Li C."/>
            <person name="Ma Q."/>
            <person name="Ju M."/>
            <person name="Zhao R."/>
            <person name="Li G."/>
            <person name="Mu C."/>
            <person name="Tian Q."/>
            <person name="Mei H."/>
            <person name="Zhang T."/>
            <person name="Gao T."/>
            <person name="Zhang H."/>
        </authorList>
    </citation>
    <scope>NUCLEOTIDE SEQUENCE</scope>
    <source>
        <strain evidence="1">G02</strain>
    </source>
</reference>
<name>A0AAW2TWJ7_SESRA</name>
<organism evidence="1">
    <name type="scientific">Sesamum radiatum</name>
    <name type="common">Black benniseed</name>
    <dbReference type="NCBI Taxonomy" id="300843"/>
    <lineage>
        <taxon>Eukaryota</taxon>
        <taxon>Viridiplantae</taxon>
        <taxon>Streptophyta</taxon>
        <taxon>Embryophyta</taxon>
        <taxon>Tracheophyta</taxon>
        <taxon>Spermatophyta</taxon>
        <taxon>Magnoliopsida</taxon>
        <taxon>eudicotyledons</taxon>
        <taxon>Gunneridae</taxon>
        <taxon>Pentapetalae</taxon>
        <taxon>asterids</taxon>
        <taxon>lamiids</taxon>
        <taxon>Lamiales</taxon>
        <taxon>Pedaliaceae</taxon>
        <taxon>Sesamum</taxon>
    </lineage>
</organism>
<gene>
    <name evidence="1" type="ORF">Sradi_1866900</name>
</gene>
<protein>
    <submittedName>
        <fullName evidence="1">Uncharacterized protein</fullName>
    </submittedName>
</protein>
<dbReference type="EMBL" id="JACGWJ010000007">
    <property type="protein sequence ID" value="KAL0409325.1"/>
    <property type="molecule type" value="Genomic_DNA"/>
</dbReference>
<dbReference type="SUPFAM" id="SSF48371">
    <property type="entry name" value="ARM repeat"/>
    <property type="match status" value="1"/>
</dbReference>
<accession>A0AAW2TWJ7</accession>
<proteinExistence type="predicted"/>
<sequence length="921" mass="105022">MVPLLLRSIGLSMGIFQSEDLAIYKWTENSTYKGSIDKKVSPTSLDDSHDTLVDKYTCGDVLESHSYDLPFSMSCHILTLTLDAALLNKDGGVFPASSGSPAKQFAGNMLWDLSNLTLHMLSQSTVHRSSAIRFLLPFIFKAFAHDSTFKVAVPGMNQVLTRKNYFMKIWKSFLLIELTVIFFSNNVMYVPQSFKLDKESLVRKQSLHILKTTLNLSKERKCYSHIAEEVSDEKGSDSHMISKRRRWAQEEAKSLGVGRVCNQIESSFTGQHRWEAFVFLYEMLEEYGTHLVEAAWNHQIMLWLRSSIPLENSVPSVSEEEYYNRMATAEQIFEWLAVLWERGFCHDNPQVRCLIMESFLAIEWENYGCCAKLVPRDFILGPLIRGLNDPVHHKEFGVKEIYSSWRIDAAARFMCKYASYMERRQHISFLVDLSSVPKTHSFGRAGLMCLVECIASASCGIRKHNNHEVEQLIDANTDLILDESAPNSWKNDRADLLEALRFVVECSKQHFNPKYRHQVCEKILAAVDSVMTATDVPLEILLHFISSVPPEYTNYRGSLRHVVQKWLRGPNLQLLKAIQKFPGSFISCQHLLDSPFTFDDEQLDAWGSEAKRWARILFLVVEDEEHFDPILKILTTVSPFMQFIEDHGRDVCKKKNYSEWGPVKFLILVSRLIEEVQIIQERTAKHCPSGRIKGETDFPGRIDNLSFTEELIIIDKFLVVLLSFLEELVAFTKLSCSIFWSAVVTEDMSLPAIGKRSRHKENYVQMFPFTSVHLPDPLTEQVFMLQEQGNISAIKTLASTLRCCAKFRTDAVTNSAQTFLWNFCWKIITTPAPKSEVEAEICLAAYEACAYALNGLVSVFSPSSLDLLANNYMSFPSEAEGKALLDAFVATFIHNINNIIDGGKLTRSRRAVLISWKTNFL</sequence>
<evidence type="ECO:0000313" key="1">
    <source>
        <dbReference type="EMBL" id="KAL0409325.1"/>
    </source>
</evidence>
<comment type="caution">
    <text evidence="1">The sequence shown here is derived from an EMBL/GenBank/DDBJ whole genome shotgun (WGS) entry which is preliminary data.</text>
</comment>
<reference evidence="1" key="1">
    <citation type="submission" date="2020-06" db="EMBL/GenBank/DDBJ databases">
        <authorList>
            <person name="Li T."/>
            <person name="Hu X."/>
            <person name="Zhang T."/>
            <person name="Song X."/>
            <person name="Zhang H."/>
            <person name="Dai N."/>
            <person name="Sheng W."/>
            <person name="Hou X."/>
            <person name="Wei L."/>
        </authorList>
    </citation>
    <scope>NUCLEOTIDE SEQUENCE</scope>
    <source>
        <strain evidence="1">G02</strain>
        <tissue evidence="1">Leaf</tissue>
    </source>
</reference>
<dbReference type="GO" id="GO:0030488">
    <property type="term" value="P:tRNA methylation"/>
    <property type="evidence" value="ECO:0007669"/>
    <property type="project" value="TreeGrafter"/>
</dbReference>
<dbReference type="InterPro" id="IPR045330">
    <property type="entry name" value="TRM3/TARBP1"/>
</dbReference>
<dbReference type="AlphaFoldDB" id="A0AAW2TWJ7"/>
<dbReference type="PANTHER" id="PTHR12029:SF11">
    <property type="entry name" value="METHYLTRANSFERASE TARBP1-RELATED"/>
    <property type="match status" value="1"/>
</dbReference>
<dbReference type="GO" id="GO:0016423">
    <property type="term" value="F:tRNA (guanine) methyltransferase activity"/>
    <property type="evidence" value="ECO:0007669"/>
    <property type="project" value="TreeGrafter"/>
</dbReference>
<dbReference type="PANTHER" id="PTHR12029">
    <property type="entry name" value="RNA METHYLTRANSFERASE"/>
    <property type="match status" value="1"/>
</dbReference>